<protein>
    <submittedName>
        <fullName evidence="2">Uncharacterized protein</fullName>
    </submittedName>
</protein>
<evidence type="ECO:0000313" key="3">
    <source>
        <dbReference type="Proteomes" id="UP001056837"/>
    </source>
</evidence>
<proteinExistence type="predicted"/>
<reference evidence="2" key="1">
    <citation type="submission" date="2020-04" db="EMBL/GenBank/DDBJ databases">
        <title>Tenacibaculum mesophilum bac2.</title>
        <authorList>
            <person name="Li M."/>
        </authorList>
    </citation>
    <scope>NUCLEOTIDE SEQUENCE</scope>
    <source>
        <strain evidence="2">Bac2</strain>
    </source>
</reference>
<dbReference type="AlphaFoldDB" id="A0AAE9MQH6"/>
<dbReference type="EMBL" id="CP050861">
    <property type="protein sequence ID" value="UTD15730.1"/>
    <property type="molecule type" value="Genomic_DNA"/>
</dbReference>
<feature type="transmembrane region" description="Helical" evidence="1">
    <location>
        <begin position="114"/>
        <end position="134"/>
    </location>
</feature>
<name>A0AAE9MQH6_9FLAO</name>
<keyword evidence="1" id="KW-0812">Transmembrane</keyword>
<keyword evidence="1" id="KW-1133">Transmembrane helix</keyword>
<accession>A0AAE9MQH6</accession>
<evidence type="ECO:0000256" key="1">
    <source>
        <dbReference type="SAM" id="Phobius"/>
    </source>
</evidence>
<evidence type="ECO:0000313" key="2">
    <source>
        <dbReference type="EMBL" id="UTD15730.1"/>
    </source>
</evidence>
<keyword evidence="1" id="KW-0472">Membrane</keyword>
<sequence length="206" mass="23347">MKIWITTEEEKNNIYLIANKKSLWITEQPVEVDVSNLISEQKLTNTTIIRFEEIKEILLNDTDQIITISLKDDKENEIEIIINSATYSEIKTYLLNNLKGIVVKNYSLFKQIKSYIFGLLLFGVVTWILHNTALSLQNGETLNTSGRRGLIKKIFVGVADFLGPTGVLIIGGIFILIFIVGLVNTIKKPKVGEIIKFKNNTELIFS</sequence>
<gene>
    <name evidence="2" type="ORF">HER15_09720</name>
</gene>
<organism evidence="2 3">
    <name type="scientific">Tenacibaculum mesophilum</name>
    <dbReference type="NCBI Taxonomy" id="104268"/>
    <lineage>
        <taxon>Bacteria</taxon>
        <taxon>Pseudomonadati</taxon>
        <taxon>Bacteroidota</taxon>
        <taxon>Flavobacteriia</taxon>
        <taxon>Flavobacteriales</taxon>
        <taxon>Flavobacteriaceae</taxon>
        <taxon>Tenacibaculum</taxon>
    </lineage>
</organism>
<feature type="transmembrane region" description="Helical" evidence="1">
    <location>
        <begin position="154"/>
        <end position="183"/>
    </location>
</feature>
<dbReference type="Proteomes" id="UP001056837">
    <property type="component" value="Chromosome"/>
</dbReference>
<dbReference type="RefSeq" id="WP_159488701.1">
    <property type="nucleotide sequence ID" value="NZ_CANLMG010000002.1"/>
</dbReference>